<dbReference type="AlphaFoldDB" id="A0A2H0RKJ1"/>
<organism evidence="2 3">
    <name type="scientific">Candidatus Vogelbacteria bacterium CG10_big_fil_rev_8_21_14_0_10_45_14</name>
    <dbReference type="NCBI Taxonomy" id="1975042"/>
    <lineage>
        <taxon>Bacteria</taxon>
        <taxon>Candidatus Vogeliibacteriota</taxon>
    </lineage>
</organism>
<dbReference type="GO" id="GO:0016779">
    <property type="term" value="F:nucleotidyltransferase activity"/>
    <property type="evidence" value="ECO:0007669"/>
    <property type="project" value="InterPro"/>
</dbReference>
<dbReference type="Pfam" id="PF01909">
    <property type="entry name" value="NTP_transf_2"/>
    <property type="match status" value="1"/>
</dbReference>
<evidence type="ECO:0000259" key="1">
    <source>
        <dbReference type="Pfam" id="PF01909"/>
    </source>
</evidence>
<dbReference type="InterPro" id="IPR043519">
    <property type="entry name" value="NT_sf"/>
</dbReference>
<sequence>MSTIDAKIVVKKYADKLRSAHFPFDAIYLYGSYAKGQGREWSDIDVAVISPVLGDVLGDEHFKLWRLRRGVDSRIEPYGMTPEDFENNNDPMVHEIKTTGERIV</sequence>
<protein>
    <submittedName>
        <fullName evidence="2">Nucleotidyltransferase</fullName>
    </submittedName>
</protein>
<dbReference type="Gene3D" id="3.30.460.10">
    <property type="entry name" value="Beta Polymerase, domain 2"/>
    <property type="match status" value="1"/>
</dbReference>
<accession>A0A2H0RKJ1</accession>
<dbReference type="PANTHER" id="PTHR43449">
    <property type="entry name" value="NUCLEOTIDYLTRANSFERASE"/>
    <property type="match status" value="1"/>
</dbReference>
<proteinExistence type="predicted"/>
<gene>
    <name evidence="2" type="ORF">COV07_00910</name>
</gene>
<dbReference type="CDD" id="cd05403">
    <property type="entry name" value="NT_KNTase_like"/>
    <property type="match status" value="1"/>
</dbReference>
<name>A0A2H0RKJ1_9BACT</name>
<dbReference type="EMBL" id="PCYL01000009">
    <property type="protein sequence ID" value="PIR47071.1"/>
    <property type="molecule type" value="Genomic_DNA"/>
</dbReference>
<dbReference type="SUPFAM" id="SSF81301">
    <property type="entry name" value="Nucleotidyltransferase"/>
    <property type="match status" value="1"/>
</dbReference>
<reference evidence="2 3" key="1">
    <citation type="submission" date="2017-09" db="EMBL/GenBank/DDBJ databases">
        <title>Depth-based differentiation of microbial function through sediment-hosted aquifers and enrichment of novel symbionts in the deep terrestrial subsurface.</title>
        <authorList>
            <person name="Probst A.J."/>
            <person name="Ladd B."/>
            <person name="Jarett J.K."/>
            <person name="Geller-Mcgrath D.E."/>
            <person name="Sieber C.M."/>
            <person name="Emerson J.B."/>
            <person name="Anantharaman K."/>
            <person name="Thomas B.C."/>
            <person name="Malmstrom R."/>
            <person name="Stieglmeier M."/>
            <person name="Klingl A."/>
            <person name="Woyke T."/>
            <person name="Ryan C.M."/>
            <person name="Banfield J.F."/>
        </authorList>
    </citation>
    <scope>NUCLEOTIDE SEQUENCE [LARGE SCALE GENOMIC DNA]</scope>
    <source>
        <strain evidence="2">CG10_big_fil_rev_8_21_14_0_10_45_14</strain>
    </source>
</reference>
<dbReference type="InterPro" id="IPR002934">
    <property type="entry name" value="Polymerase_NTP_transf_dom"/>
</dbReference>
<evidence type="ECO:0000313" key="2">
    <source>
        <dbReference type="EMBL" id="PIR47071.1"/>
    </source>
</evidence>
<evidence type="ECO:0000313" key="3">
    <source>
        <dbReference type="Proteomes" id="UP000230833"/>
    </source>
</evidence>
<dbReference type="Proteomes" id="UP000230833">
    <property type="component" value="Unassembled WGS sequence"/>
</dbReference>
<dbReference type="PANTHER" id="PTHR43449:SF1">
    <property type="entry name" value="POLYMERASE BETA NUCLEOTIDYLTRANSFERASE DOMAIN-CONTAINING PROTEIN"/>
    <property type="match status" value="1"/>
</dbReference>
<comment type="caution">
    <text evidence="2">The sequence shown here is derived from an EMBL/GenBank/DDBJ whole genome shotgun (WGS) entry which is preliminary data.</text>
</comment>
<feature type="domain" description="Polymerase nucleotidyl transferase" evidence="1">
    <location>
        <begin position="24"/>
        <end position="64"/>
    </location>
</feature>
<keyword evidence="2" id="KW-0808">Transferase</keyword>